<dbReference type="RefSeq" id="WP_065966583.1">
    <property type="nucleotide sequence ID" value="NZ_ASQP01000469.1"/>
</dbReference>
<evidence type="ECO:0000313" key="1">
    <source>
        <dbReference type="EMBL" id="OMI34416.1"/>
    </source>
</evidence>
<keyword evidence="2" id="KW-1185">Reference proteome</keyword>
<accession>A0A1R1S7W5</accession>
<name>A0A1R1S7W5_9ACTN</name>
<gene>
    <name evidence="1" type="ORF">SPAR_36571</name>
</gene>
<dbReference type="AlphaFoldDB" id="A0A1R1S7W5"/>
<organism evidence="1 2">
    <name type="scientific">Streptomyces sparsogenes DSM 40356</name>
    <dbReference type="NCBI Taxonomy" id="1331668"/>
    <lineage>
        <taxon>Bacteria</taxon>
        <taxon>Bacillati</taxon>
        <taxon>Actinomycetota</taxon>
        <taxon>Actinomycetes</taxon>
        <taxon>Kitasatosporales</taxon>
        <taxon>Streptomycetaceae</taxon>
        <taxon>Streptomyces</taxon>
    </lineage>
</organism>
<dbReference type="STRING" id="67365.GCA_001704635_01727"/>
<protein>
    <submittedName>
        <fullName evidence="1">Uncharacterized protein</fullName>
    </submittedName>
</protein>
<dbReference type="EMBL" id="ASQP01000469">
    <property type="protein sequence ID" value="OMI34416.1"/>
    <property type="molecule type" value="Genomic_DNA"/>
</dbReference>
<evidence type="ECO:0000313" key="2">
    <source>
        <dbReference type="Proteomes" id="UP000186168"/>
    </source>
</evidence>
<dbReference type="Proteomes" id="UP000186168">
    <property type="component" value="Unassembled WGS sequence"/>
</dbReference>
<reference evidence="1 2" key="1">
    <citation type="submission" date="2013-05" db="EMBL/GenBank/DDBJ databases">
        <title>Genome sequence of Streptomyces sparsogenes DSM 40356.</title>
        <authorList>
            <person name="Coyne S."/>
            <person name="Seebeck F.P."/>
        </authorList>
    </citation>
    <scope>NUCLEOTIDE SEQUENCE [LARGE SCALE GENOMIC DNA]</scope>
    <source>
        <strain evidence="1 2">DSM 40356</strain>
    </source>
</reference>
<sequence>MAAGTLADQRKATEAAATIARVFGHLPPATFQVSSITPGQLDISLHDSLADFEAWRVALGMLPEWVDKRTQPSAMSLTARGRFAGVEVALIGYAPLLKAVA</sequence>
<dbReference type="GeneID" id="96746664"/>
<comment type="caution">
    <text evidence="1">The sequence shown here is derived from an EMBL/GenBank/DDBJ whole genome shotgun (WGS) entry which is preliminary data.</text>
</comment>
<proteinExistence type="predicted"/>